<evidence type="ECO:0000313" key="3">
    <source>
        <dbReference type="Proteomes" id="UP001431449"/>
    </source>
</evidence>
<protein>
    <recommendedName>
        <fullName evidence="4">Transposase DDE domain-containing protein</fullName>
    </recommendedName>
</protein>
<dbReference type="Proteomes" id="UP001431449">
    <property type="component" value="Unassembled WGS sequence"/>
</dbReference>
<keyword evidence="3" id="KW-1185">Reference proteome</keyword>
<gene>
    <name evidence="2" type="ORF">M0G41_08495</name>
</gene>
<proteinExistence type="predicted"/>
<evidence type="ECO:0000256" key="1">
    <source>
        <dbReference type="SAM" id="MobiDB-lite"/>
    </source>
</evidence>
<dbReference type="EMBL" id="JALNMH010000006">
    <property type="protein sequence ID" value="MCK7593706.1"/>
    <property type="molecule type" value="Genomic_DNA"/>
</dbReference>
<reference evidence="2" key="1">
    <citation type="submission" date="2022-04" db="EMBL/GenBank/DDBJ databases">
        <title>Lysobacter sp. CAU 1642 isolated from sea sand.</title>
        <authorList>
            <person name="Kim W."/>
        </authorList>
    </citation>
    <scope>NUCLEOTIDE SEQUENCE</scope>
    <source>
        <strain evidence="2">CAU 1642</strain>
    </source>
</reference>
<dbReference type="RefSeq" id="WP_248207816.1">
    <property type="nucleotide sequence ID" value="NZ_JALNMH010000006.1"/>
</dbReference>
<sequence length="179" mass="19765">MAGDEGFSHSSPRMARDRYGRDEVDGMQGVEVQRNWSLSQCHSTLTPVSNQAAFPQPRTQKPGLGFPQCRLLALMCLSSGAVLDTATGATQGNGSDENSLLRSLLDHLEAGDILLGDAFFSTCFLLADLKGRGIAGVFEQFGARRRSTDFRRGRRLGERDHVIELRKPPKRPDWMTQSQ</sequence>
<evidence type="ECO:0008006" key="4">
    <source>
        <dbReference type="Google" id="ProtNLM"/>
    </source>
</evidence>
<feature type="region of interest" description="Disordered" evidence="1">
    <location>
        <begin position="1"/>
        <end position="20"/>
    </location>
</feature>
<evidence type="ECO:0000313" key="2">
    <source>
        <dbReference type="EMBL" id="MCK7593706.1"/>
    </source>
</evidence>
<comment type="caution">
    <text evidence="2">The sequence shown here is derived from an EMBL/GenBank/DDBJ whole genome shotgun (WGS) entry which is preliminary data.</text>
</comment>
<organism evidence="2 3">
    <name type="scientific">Pseudomarimonas salicorniae</name>
    <dbReference type="NCBI Taxonomy" id="2933270"/>
    <lineage>
        <taxon>Bacteria</taxon>
        <taxon>Pseudomonadati</taxon>
        <taxon>Pseudomonadota</taxon>
        <taxon>Gammaproteobacteria</taxon>
        <taxon>Lysobacterales</taxon>
        <taxon>Lysobacteraceae</taxon>
        <taxon>Pseudomarimonas</taxon>
    </lineage>
</organism>
<accession>A0ABT0GGP6</accession>
<name>A0ABT0GGP6_9GAMM</name>